<dbReference type="Pfam" id="PF03956">
    <property type="entry name" value="Lys_export"/>
    <property type="match status" value="1"/>
</dbReference>
<sequence length="198" mass="20707">MTVKIMLSVLLGVFCGLFIFPEQYVGFMGQIIDIGLCTLLLFVGIDIGRNRDIVPKIMANGIKILLVPLMVALGSIAGSMVGGYFLGIPFYEAGAIGAGFGWYSLSAIELSKYSAETGALAFITNVSREVIALISIPFIAKYIGKLESIAPAGATAMDTSLPVISSATNGNTAVISFITGLILSALVPVLVPLIISLN</sequence>
<evidence type="ECO:0000313" key="2">
    <source>
        <dbReference type="EMBL" id="SHI53538.1"/>
    </source>
</evidence>
<dbReference type="PANTHER" id="PTHR35804">
    <property type="entry name" value="LYSINE EXPORTER LYSO"/>
    <property type="match status" value="1"/>
</dbReference>
<evidence type="ECO:0000313" key="3">
    <source>
        <dbReference type="Proteomes" id="UP000184536"/>
    </source>
</evidence>
<organism evidence="2 3">
    <name type="scientific">Geosporobacter subterraneus DSM 17957</name>
    <dbReference type="NCBI Taxonomy" id="1121919"/>
    <lineage>
        <taxon>Bacteria</taxon>
        <taxon>Bacillati</taxon>
        <taxon>Bacillota</taxon>
        <taxon>Clostridia</taxon>
        <taxon>Peptostreptococcales</taxon>
        <taxon>Thermotaleaceae</taxon>
        <taxon>Geosporobacter</taxon>
    </lineage>
</organism>
<keyword evidence="1" id="KW-1133">Transmembrane helix</keyword>
<dbReference type="Proteomes" id="UP000184536">
    <property type="component" value="Unassembled WGS sequence"/>
</dbReference>
<reference evidence="3" key="1">
    <citation type="submission" date="2016-11" db="EMBL/GenBank/DDBJ databases">
        <authorList>
            <person name="Varghese N."/>
            <person name="Submissions S."/>
        </authorList>
    </citation>
    <scope>NUCLEOTIDE SEQUENCE [LARGE SCALE GENOMIC DNA]</scope>
    <source>
        <strain evidence="3">DSM 17957</strain>
    </source>
</reference>
<dbReference type="GO" id="GO:0005886">
    <property type="term" value="C:plasma membrane"/>
    <property type="evidence" value="ECO:0007669"/>
    <property type="project" value="TreeGrafter"/>
</dbReference>
<feature type="transmembrane region" description="Helical" evidence="1">
    <location>
        <begin position="5"/>
        <end position="21"/>
    </location>
</feature>
<protein>
    <recommendedName>
        <fullName evidence="4">Lysine exporter LysO family protein</fullName>
    </recommendedName>
</protein>
<dbReference type="OrthoDB" id="371078at2"/>
<evidence type="ECO:0000256" key="1">
    <source>
        <dbReference type="SAM" id="Phobius"/>
    </source>
</evidence>
<feature type="transmembrane region" description="Helical" evidence="1">
    <location>
        <begin position="57"/>
        <end position="78"/>
    </location>
</feature>
<accession>A0A1M6BYL5</accession>
<dbReference type="AlphaFoldDB" id="A0A1M6BYL5"/>
<dbReference type="STRING" id="1121919.SAMN02745975_00094"/>
<feature type="transmembrane region" description="Helical" evidence="1">
    <location>
        <begin position="173"/>
        <end position="195"/>
    </location>
</feature>
<keyword evidence="1" id="KW-0812">Transmembrane</keyword>
<dbReference type="InterPro" id="IPR005642">
    <property type="entry name" value="LysO"/>
</dbReference>
<keyword evidence="1" id="KW-0472">Membrane</keyword>
<dbReference type="PANTHER" id="PTHR35804:SF1">
    <property type="entry name" value="LYSINE EXPORTER LYSO"/>
    <property type="match status" value="1"/>
</dbReference>
<feature type="transmembrane region" description="Helical" evidence="1">
    <location>
        <begin position="27"/>
        <end position="45"/>
    </location>
</feature>
<evidence type="ECO:0008006" key="4">
    <source>
        <dbReference type="Google" id="ProtNLM"/>
    </source>
</evidence>
<gene>
    <name evidence="2" type="ORF">SAMN02745975_00094</name>
</gene>
<name>A0A1M6BYL5_9FIRM</name>
<dbReference type="EMBL" id="FQZV01000003">
    <property type="protein sequence ID" value="SHI53538.1"/>
    <property type="molecule type" value="Genomic_DNA"/>
</dbReference>
<dbReference type="GO" id="GO:0015661">
    <property type="term" value="F:L-lysine efflux transmembrane transporter activity"/>
    <property type="evidence" value="ECO:0007669"/>
    <property type="project" value="InterPro"/>
</dbReference>
<keyword evidence="3" id="KW-1185">Reference proteome</keyword>
<dbReference type="RefSeq" id="WP_110939410.1">
    <property type="nucleotide sequence ID" value="NZ_FQZV01000003.1"/>
</dbReference>
<proteinExistence type="predicted"/>